<evidence type="ECO:0000259" key="12">
    <source>
        <dbReference type="PROSITE" id="PS50011"/>
    </source>
</evidence>
<dbReference type="SUPFAM" id="SSF54184">
    <property type="entry name" value="Penicillin-binding protein 2x (pbp-2x), c-terminal domain"/>
    <property type="match status" value="1"/>
</dbReference>
<protein>
    <recommendedName>
        <fullName evidence="1">non-specific serine/threonine protein kinase</fullName>
        <ecNumber evidence="1">2.7.11.1</ecNumber>
    </recommendedName>
</protein>
<evidence type="ECO:0000256" key="8">
    <source>
        <dbReference type="ARBA" id="ARBA00048679"/>
    </source>
</evidence>
<evidence type="ECO:0000256" key="5">
    <source>
        <dbReference type="ARBA" id="ARBA00022777"/>
    </source>
</evidence>
<dbReference type="PROSITE" id="PS00108">
    <property type="entry name" value="PROTEIN_KINASE_ST"/>
    <property type="match status" value="1"/>
</dbReference>
<dbReference type="SMART" id="SM00220">
    <property type="entry name" value="S_TKc"/>
    <property type="match status" value="1"/>
</dbReference>
<feature type="domain" description="PASTA" evidence="13">
    <location>
        <begin position="356"/>
        <end position="422"/>
    </location>
</feature>
<keyword evidence="4 9" id="KW-0547">Nucleotide-binding</keyword>
<dbReference type="GO" id="GO:0016301">
    <property type="term" value="F:kinase activity"/>
    <property type="evidence" value="ECO:0007669"/>
    <property type="project" value="UniProtKB-KW"/>
</dbReference>
<keyword evidence="11" id="KW-0472">Membrane</keyword>
<proteinExistence type="predicted"/>
<dbReference type="SUPFAM" id="SSF56112">
    <property type="entry name" value="Protein kinase-like (PK-like)"/>
    <property type="match status" value="1"/>
</dbReference>
<feature type="transmembrane region" description="Helical" evidence="11">
    <location>
        <begin position="333"/>
        <end position="354"/>
    </location>
</feature>
<keyword evidence="6 9" id="KW-0067">ATP-binding</keyword>
<keyword evidence="11" id="KW-0812">Transmembrane</keyword>
<dbReference type="RefSeq" id="WP_260577590.1">
    <property type="nucleotide sequence ID" value="NZ_JANIEK010000014.1"/>
</dbReference>
<evidence type="ECO:0000256" key="6">
    <source>
        <dbReference type="ARBA" id="ARBA00022840"/>
    </source>
</evidence>
<dbReference type="PROSITE" id="PS00107">
    <property type="entry name" value="PROTEIN_KINASE_ATP"/>
    <property type="match status" value="1"/>
</dbReference>
<keyword evidence="15" id="KW-1185">Reference proteome</keyword>
<dbReference type="PANTHER" id="PTHR43289:SF34">
    <property type="entry name" value="SERINE_THREONINE-PROTEIN KINASE YBDM-RELATED"/>
    <property type="match status" value="1"/>
</dbReference>
<name>A0ABT2KVG2_9BACL</name>
<evidence type="ECO:0000259" key="13">
    <source>
        <dbReference type="PROSITE" id="PS51178"/>
    </source>
</evidence>
<feature type="domain" description="PASTA" evidence="13">
    <location>
        <begin position="492"/>
        <end position="558"/>
    </location>
</feature>
<evidence type="ECO:0000256" key="4">
    <source>
        <dbReference type="ARBA" id="ARBA00022741"/>
    </source>
</evidence>
<dbReference type="PROSITE" id="PS50011">
    <property type="entry name" value="PROTEIN_KINASE_DOM"/>
    <property type="match status" value="1"/>
</dbReference>
<dbReference type="CDD" id="cd14014">
    <property type="entry name" value="STKc_PknB_like"/>
    <property type="match status" value="1"/>
</dbReference>
<keyword evidence="11" id="KW-1133">Transmembrane helix</keyword>
<dbReference type="Gene3D" id="3.30.200.20">
    <property type="entry name" value="Phosphorylase Kinase, domain 1"/>
    <property type="match status" value="1"/>
</dbReference>
<comment type="catalytic activity">
    <reaction evidence="7">
        <text>L-threonyl-[protein] + ATP = O-phospho-L-threonyl-[protein] + ADP + H(+)</text>
        <dbReference type="Rhea" id="RHEA:46608"/>
        <dbReference type="Rhea" id="RHEA-COMP:11060"/>
        <dbReference type="Rhea" id="RHEA-COMP:11605"/>
        <dbReference type="ChEBI" id="CHEBI:15378"/>
        <dbReference type="ChEBI" id="CHEBI:30013"/>
        <dbReference type="ChEBI" id="CHEBI:30616"/>
        <dbReference type="ChEBI" id="CHEBI:61977"/>
        <dbReference type="ChEBI" id="CHEBI:456216"/>
        <dbReference type="EC" id="2.7.11.1"/>
    </reaction>
</comment>
<evidence type="ECO:0000256" key="1">
    <source>
        <dbReference type="ARBA" id="ARBA00012513"/>
    </source>
</evidence>
<dbReference type="Gene3D" id="3.30.10.20">
    <property type="match status" value="3"/>
</dbReference>
<dbReference type="NCBIfam" id="NF033483">
    <property type="entry name" value="PknB_PASTA_kin"/>
    <property type="match status" value="1"/>
</dbReference>
<gene>
    <name evidence="14" type="primary">pknB</name>
    <name evidence="14" type="ORF">NQG31_05255</name>
</gene>
<feature type="domain" description="PASTA" evidence="13">
    <location>
        <begin position="423"/>
        <end position="491"/>
    </location>
</feature>
<dbReference type="Gene3D" id="2.60.40.2560">
    <property type="match status" value="1"/>
</dbReference>
<comment type="catalytic activity">
    <reaction evidence="8">
        <text>L-seryl-[protein] + ATP = O-phospho-L-seryl-[protein] + ADP + H(+)</text>
        <dbReference type="Rhea" id="RHEA:17989"/>
        <dbReference type="Rhea" id="RHEA-COMP:9863"/>
        <dbReference type="Rhea" id="RHEA-COMP:11604"/>
        <dbReference type="ChEBI" id="CHEBI:15378"/>
        <dbReference type="ChEBI" id="CHEBI:29999"/>
        <dbReference type="ChEBI" id="CHEBI:30616"/>
        <dbReference type="ChEBI" id="CHEBI:83421"/>
        <dbReference type="ChEBI" id="CHEBI:456216"/>
        <dbReference type="EC" id="2.7.11.1"/>
    </reaction>
</comment>
<evidence type="ECO:0000313" key="14">
    <source>
        <dbReference type="EMBL" id="MCT4794942.1"/>
    </source>
</evidence>
<dbReference type="EC" id="2.7.11.1" evidence="1"/>
<feature type="binding site" evidence="9">
    <location>
        <position position="43"/>
    </location>
    <ligand>
        <name>ATP</name>
        <dbReference type="ChEBI" id="CHEBI:30616"/>
    </ligand>
</feature>
<feature type="domain" description="Protein kinase" evidence="12">
    <location>
        <begin position="14"/>
        <end position="273"/>
    </location>
</feature>
<dbReference type="Pfam" id="PF03793">
    <property type="entry name" value="PASTA"/>
    <property type="match status" value="3"/>
</dbReference>
<dbReference type="Proteomes" id="UP001206821">
    <property type="component" value="Unassembled WGS sequence"/>
</dbReference>
<accession>A0ABT2KVG2</accession>
<sequence length="650" mass="71175">MNPMRSGERINDRYRIEQQIGSGGMANVYRAHDEILNRTVAIKVLRSEFSHNEQFIRRFEREAHAATSLNHPNIVAIYDVGDEQDIYYIVMEHVDGMTLKQYLQEEYISVEEALRIMGQICDAIDHAHANRIIHRDIKPQNMMIDQNGNVKVTDFGIAVAMSNATLTHTMSVLGSVHYFSPEQARGKFADEKSDIYSLGAVLYELVTGRVPFIGETPVAVALQHLQDDPIRPMDLNPKIPQALENCIMQALAKSPGARHTSVASFKKDCMTSLDPARANEPKRVNAEQDAFDQTLVMAPVVAEETTPPSEQPSKPVAPVEPKPDAKKPKKRKWWLWLLLALLLIGGGIGAYVVADEMSRSVVPDVVGMTEDEATTELEASGFVVDVTERASDNIEAGNVISQNPPAGRKPKRGTTVTLVVSAGKETVRMPDVEGLSQSAAERTLKDLDFTDIDIQKEASETVDNGDVISQSLAPGEEVVPSEVTVTLVVSTGSNKIELANLAGYTFEEATTYAEQNNLKIVKRDEYSTSVPSNQIIRQLPTAGTAVDPGTELTVIVSLGVEPTDASIEREVSVEIEPPAEGETPEPVEVVIRTVDARGEIEVLRDKITETTTYSYTLVIAPDEVGTATIEVDGEVVRTDSVTYAQAKDAQ</sequence>
<dbReference type="Gene3D" id="1.10.510.10">
    <property type="entry name" value="Transferase(Phosphotransferase) domain 1"/>
    <property type="match status" value="1"/>
</dbReference>
<evidence type="ECO:0000256" key="7">
    <source>
        <dbReference type="ARBA" id="ARBA00047899"/>
    </source>
</evidence>
<dbReference type="PANTHER" id="PTHR43289">
    <property type="entry name" value="MITOGEN-ACTIVATED PROTEIN KINASE KINASE KINASE 20-RELATED"/>
    <property type="match status" value="1"/>
</dbReference>
<evidence type="ECO:0000256" key="9">
    <source>
        <dbReference type="PROSITE-ProRule" id="PRU10141"/>
    </source>
</evidence>
<dbReference type="InterPro" id="IPR011009">
    <property type="entry name" value="Kinase-like_dom_sf"/>
</dbReference>
<dbReference type="Pfam" id="PF00069">
    <property type="entry name" value="Pkinase"/>
    <property type="match status" value="1"/>
</dbReference>
<dbReference type="CDD" id="cd06577">
    <property type="entry name" value="PASTA_pknB"/>
    <property type="match status" value="3"/>
</dbReference>
<keyword evidence="3" id="KW-0808">Transferase</keyword>
<evidence type="ECO:0000256" key="3">
    <source>
        <dbReference type="ARBA" id="ARBA00022679"/>
    </source>
</evidence>
<keyword evidence="2" id="KW-0723">Serine/threonine-protein kinase</keyword>
<evidence type="ECO:0000313" key="15">
    <source>
        <dbReference type="Proteomes" id="UP001206821"/>
    </source>
</evidence>
<reference evidence="14 15" key="1">
    <citation type="submission" date="2022-07" db="EMBL/GenBank/DDBJ databases">
        <title>Genomic and pangenome structural analysis of the polyextremophile Exiguobacterium.</title>
        <authorList>
            <person name="Shen L."/>
        </authorList>
    </citation>
    <scope>NUCLEOTIDE SEQUENCE [LARGE SCALE GENOMIC DNA]</scope>
    <source>
        <strain evidence="14 15">12_1</strain>
    </source>
</reference>
<dbReference type="InterPro" id="IPR017441">
    <property type="entry name" value="Protein_kinase_ATP_BS"/>
</dbReference>
<dbReference type="EMBL" id="JANIEK010000014">
    <property type="protein sequence ID" value="MCT4794942.1"/>
    <property type="molecule type" value="Genomic_DNA"/>
</dbReference>
<feature type="region of interest" description="Disordered" evidence="10">
    <location>
        <begin position="303"/>
        <end position="326"/>
    </location>
</feature>
<comment type="caution">
    <text evidence="14">The sequence shown here is derived from an EMBL/GenBank/DDBJ whole genome shotgun (WGS) entry which is preliminary data.</text>
</comment>
<dbReference type="SMART" id="SM00740">
    <property type="entry name" value="PASTA"/>
    <property type="match status" value="3"/>
</dbReference>
<dbReference type="InterPro" id="IPR008271">
    <property type="entry name" value="Ser/Thr_kinase_AS"/>
</dbReference>
<dbReference type="InterPro" id="IPR005543">
    <property type="entry name" value="PASTA_dom"/>
</dbReference>
<evidence type="ECO:0000256" key="2">
    <source>
        <dbReference type="ARBA" id="ARBA00022527"/>
    </source>
</evidence>
<keyword evidence="5 14" id="KW-0418">Kinase</keyword>
<dbReference type="InterPro" id="IPR000719">
    <property type="entry name" value="Prot_kinase_dom"/>
</dbReference>
<evidence type="ECO:0000256" key="11">
    <source>
        <dbReference type="SAM" id="Phobius"/>
    </source>
</evidence>
<dbReference type="PROSITE" id="PS51178">
    <property type="entry name" value="PASTA"/>
    <property type="match status" value="3"/>
</dbReference>
<evidence type="ECO:0000256" key="10">
    <source>
        <dbReference type="SAM" id="MobiDB-lite"/>
    </source>
</evidence>
<organism evidence="14 15">
    <name type="scientific">Exiguobacterium alkaliphilum</name>
    <dbReference type="NCBI Taxonomy" id="1428684"/>
    <lineage>
        <taxon>Bacteria</taxon>
        <taxon>Bacillati</taxon>
        <taxon>Bacillota</taxon>
        <taxon>Bacilli</taxon>
        <taxon>Bacillales</taxon>
        <taxon>Bacillales Family XII. Incertae Sedis</taxon>
        <taxon>Exiguobacterium</taxon>
    </lineage>
</organism>